<name>A0ACC2RY80_9FUNG</name>
<comment type="caution">
    <text evidence="1">The sequence shown here is derived from an EMBL/GenBank/DDBJ whole genome shotgun (WGS) entry which is preliminary data.</text>
</comment>
<organism evidence="1 2">
    <name type="scientific">Entomophthora muscae</name>
    <dbReference type="NCBI Taxonomy" id="34485"/>
    <lineage>
        <taxon>Eukaryota</taxon>
        <taxon>Fungi</taxon>
        <taxon>Fungi incertae sedis</taxon>
        <taxon>Zoopagomycota</taxon>
        <taxon>Entomophthoromycotina</taxon>
        <taxon>Entomophthoromycetes</taxon>
        <taxon>Entomophthorales</taxon>
        <taxon>Entomophthoraceae</taxon>
        <taxon>Entomophthora</taxon>
    </lineage>
</organism>
<reference evidence="1" key="1">
    <citation type="submission" date="2022-04" db="EMBL/GenBank/DDBJ databases">
        <title>Genome of the entomopathogenic fungus Entomophthora muscae.</title>
        <authorList>
            <person name="Elya C."/>
            <person name="Lovett B.R."/>
            <person name="Lee E."/>
            <person name="Macias A.M."/>
            <person name="Hajek A.E."/>
            <person name="De Bivort B.L."/>
            <person name="Kasson M.T."/>
            <person name="De Fine Licht H.H."/>
            <person name="Stajich J.E."/>
        </authorList>
    </citation>
    <scope>NUCLEOTIDE SEQUENCE</scope>
    <source>
        <strain evidence="1">Berkeley</strain>
    </source>
</reference>
<evidence type="ECO:0000313" key="2">
    <source>
        <dbReference type="Proteomes" id="UP001165960"/>
    </source>
</evidence>
<dbReference type="Proteomes" id="UP001165960">
    <property type="component" value="Unassembled WGS sequence"/>
</dbReference>
<sequence>MEVKDSNNFSALNLKEVKGNLIISKTNGISVTGHLEIGGRLSITNSKNFFASNLIVKKILVISKTNEFSVTGHLEIGGHLSITDSSYFSAPNLKKVPGSLKVDHSDNFYSPSMTEIGKDLEISRSDNFSAPNLKEIKGNLKITDSVLNNHALFSLKKVKNMQLRHQGSSITFNGLKSISSLEVFSSSLVNITGIDVDHLDDLILKDCPNLSYIPLKTLKSLNNLVISASYRTGLSNDILLSKEKK</sequence>
<accession>A0ACC2RY80</accession>
<evidence type="ECO:0000313" key="1">
    <source>
        <dbReference type="EMBL" id="KAJ9055019.1"/>
    </source>
</evidence>
<dbReference type="EMBL" id="QTSX02006415">
    <property type="protein sequence ID" value="KAJ9055019.1"/>
    <property type="molecule type" value="Genomic_DNA"/>
</dbReference>
<gene>
    <name evidence="1" type="ORF">DSO57_1008362</name>
</gene>
<proteinExistence type="predicted"/>
<protein>
    <submittedName>
        <fullName evidence="1">Uncharacterized protein</fullName>
    </submittedName>
</protein>
<keyword evidence="2" id="KW-1185">Reference proteome</keyword>